<dbReference type="InterPro" id="IPR050113">
    <property type="entry name" value="Ub_conjugating_enzyme"/>
</dbReference>
<evidence type="ECO:0000259" key="1">
    <source>
        <dbReference type="PROSITE" id="PS50127"/>
    </source>
</evidence>
<dbReference type="GO" id="GO:0032446">
    <property type="term" value="P:protein modification by small protein conjugation"/>
    <property type="evidence" value="ECO:0007669"/>
    <property type="project" value="UniProtKB-ARBA"/>
</dbReference>
<protein>
    <submittedName>
        <fullName evidence="2">Probable ubiquitin-conjugating enzyme E2 W</fullName>
    </submittedName>
</protein>
<organism evidence="2 3">
    <name type="scientific">Trichuris trichiura</name>
    <name type="common">Whipworm</name>
    <name type="synonym">Trichocephalus trichiurus</name>
    <dbReference type="NCBI Taxonomy" id="36087"/>
    <lineage>
        <taxon>Eukaryota</taxon>
        <taxon>Metazoa</taxon>
        <taxon>Ecdysozoa</taxon>
        <taxon>Nematoda</taxon>
        <taxon>Enoplea</taxon>
        <taxon>Dorylaimia</taxon>
        <taxon>Trichinellida</taxon>
        <taxon>Trichuridae</taxon>
        <taxon>Trichuris</taxon>
    </lineage>
</organism>
<dbReference type="PANTHER" id="PTHR24067">
    <property type="entry name" value="UBIQUITIN-CONJUGATING ENZYME E2"/>
    <property type="match status" value="1"/>
</dbReference>
<dbReference type="InterPro" id="IPR000608">
    <property type="entry name" value="UBC"/>
</dbReference>
<dbReference type="SMART" id="SM00212">
    <property type="entry name" value="UBCc"/>
    <property type="match status" value="1"/>
</dbReference>
<dbReference type="EMBL" id="HG805821">
    <property type="protein sequence ID" value="CDW52399.1"/>
    <property type="molecule type" value="Genomic_DNA"/>
</dbReference>
<dbReference type="STRING" id="36087.A0A077YX98"/>
<dbReference type="OrthoDB" id="406833at2759"/>
<dbReference type="SUPFAM" id="SSF54495">
    <property type="entry name" value="UBC-like"/>
    <property type="match status" value="1"/>
</dbReference>
<reference evidence="2" key="2">
    <citation type="submission" date="2014-03" db="EMBL/GenBank/DDBJ databases">
        <title>The whipworm genome and dual-species transcriptomics of an intimate host-pathogen interaction.</title>
        <authorList>
            <person name="Foth B.J."/>
            <person name="Tsai I.J."/>
            <person name="Reid A.J."/>
            <person name="Bancroft A.J."/>
            <person name="Nichol S."/>
            <person name="Tracey A."/>
            <person name="Holroyd N."/>
            <person name="Cotton J.A."/>
            <person name="Stanley E.J."/>
            <person name="Zarowiecki M."/>
            <person name="Liu J.Z."/>
            <person name="Huckvale T."/>
            <person name="Cooper P.J."/>
            <person name="Grencis R.K."/>
            <person name="Berriman M."/>
        </authorList>
    </citation>
    <scope>NUCLEOTIDE SEQUENCE [LARGE SCALE GENOMIC DNA]</scope>
</reference>
<accession>A0A077YX98</accession>
<dbReference type="Proteomes" id="UP000030665">
    <property type="component" value="Unassembled WGS sequence"/>
</dbReference>
<dbReference type="CDD" id="cd23808">
    <property type="entry name" value="UBCc_UBE2W"/>
    <property type="match status" value="1"/>
</dbReference>
<keyword evidence="3" id="KW-1185">Reference proteome</keyword>
<feature type="domain" description="UBC core" evidence="1">
    <location>
        <begin position="4"/>
        <end position="166"/>
    </location>
</feature>
<proteinExistence type="predicted"/>
<sequence length="168" mass="18995">MVDRVVKRLNSELKRLADEPVPNVFIDTENLEDLRTITVGLNGVRGTLYDGQTFKLQFTFDRNYPFTPPEFTKLQSRRLLQVIFVGDNIPVHPHVYSNGHICLSILGEDWSPAMGVSSICLSILSMLSSCKEKKRPVDNSIYVSICGKSPSSTFWTYHGMLLNLLLCQ</sequence>
<evidence type="ECO:0000313" key="3">
    <source>
        <dbReference type="Proteomes" id="UP000030665"/>
    </source>
</evidence>
<dbReference type="Gene3D" id="3.10.110.10">
    <property type="entry name" value="Ubiquitin Conjugating Enzyme"/>
    <property type="match status" value="1"/>
</dbReference>
<evidence type="ECO:0000313" key="2">
    <source>
        <dbReference type="EMBL" id="CDW52399.1"/>
    </source>
</evidence>
<dbReference type="PROSITE" id="PS50127">
    <property type="entry name" value="UBC_2"/>
    <property type="match status" value="1"/>
</dbReference>
<dbReference type="AlphaFoldDB" id="A0A077YX98"/>
<name>A0A077YX98_TRITR</name>
<dbReference type="InterPro" id="IPR016135">
    <property type="entry name" value="UBQ-conjugating_enzyme/RWD"/>
</dbReference>
<dbReference type="Pfam" id="PF00179">
    <property type="entry name" value="UQ_con"/>
    <property type="match status" value="1"/>
</dbReference>
<gene>
    <name evidence="2" type="ORF">TTRE_0000065801</name>
</gene>
<reference evidence="2" key="1">
    <citation type="submission" date="2014-01" db="EMBL/GenBank/DDBJ databases">
        <authorList>
            <person name="Aslett M."/>
        </authorList>
    </citation>
    <scope>NUCLEOTIDE SEQUENCE</scope>
</reference>